<sequence length="380" mass="42487">MAMRFRCTAATTRNSGARATRRKRMPVAENGARCCRGSEPRMCWSIRPKSRCWQAFWPPTATPCRCGTGRWKHGRRRLDRLATARCCNVVRGDNDDSDWPPLRMNQALLRFDDLAARKDDPALFARWLFSGSLAERPHGLDGMQFRCSLCMAVTRMARREGVEDLREGMPCATCGMSARLRSCLAMLGTLVEPSDRIYITEQGTPAFAWLQARYPHVRGSEFEPDADRRAALAAYLESLGGHGPIEFQDVTRLDMADDSLHAVACFDVLEHVPDYRAALREFARVLRAGGHLLATFPFTDGPDTVVRASLSPQGEVVHHMEPEYHGDPVGGAVLCFQHFGWDVLAAVREAGLAHAEMVMPWSPEHGLLYGNWMLLARKTG</sequence>
<keyword evidence="3" id="KW-0489">Methyltransferase</keyword>
<feature type="region of interest" description="Disordered" evidence="1">
    <location>
        <begin position="1"/>
        <end position="23"/>
    </location>
</feature>
<gene>
    <name evidence="3" type="ORF">FHQ07_06185</name>
</gene>
<evidence type="ECO:0000313" key="3">
    <source>
        <dbReference type="EMBL" id="QDA56935.1"/>
    </source>
</evidence>
<protein>
    <submittedName>
        <fullName evidence="3">Class I SAM-dependent methyltransferase</fullName>
    </submittedName>
</protein>
<keyword evidence="4" id="KW-1185">Reference proteome</keyword>
<dbReference type="Gene3D" id="3.40.50.150">
    <property type="entry name" value="Vaccinia Virus protein VP39"/>
    <property type="match status" value="1"/>
</dbReference>
<dbReference type="SUPFAM" id="SSF53335">
    <property type="entry name" value="S-adenosyl-L-methionine-dependent methyltransferases"/>
    <property type="match status" value="1"/>
</dbReference>
<dbReference type="Proteomes" id="UP000308149">
    <property type="component" value="Chromosome"/>
</dbReference>
<reference evidence="3 4" key="1">
    <citation type="submission" date="2019-06" db="EMBL/GenBank/DDBJ databases">
        <title>Thermomonas aquatica sp. nov., isolated from an industrial wastewater treatment plant.</title>
        <authorList>
            <person name="Jeon J.H."/>
            <person name="Park D.-S."/>
        </authorList>
    </citation>
    <scope>NUCLEOTIDE SEQUENCE [LARGE SCALE GENOMIC DNA]</scope>
    <source>
        <strain evidence="3 4">SY21</strain>
    </source>
</reference>
<dbReference type="CDD" id="cd02440">
    <property type="entry name" value="AdoMet_MTases"/>
    <property type="match status" value="1"/>
</dbReference>
<organism evidence="3 4">
    <name type="scientific">Thermomonas aquatica</name>
    <dbReference type="NCBI Taxonomy" id="2202149"/>
    <lineage>
        <taxon>Bacteria</taxon>
        <taxon>Pseudomonadati</taxon>
        <taxon>Pseudomonadota</taxon>
        <taxon>Gammaproteobacteria</taxon>
        <taxon>Lysobacterales</taxon>
        <taxon>Lysobacteraceae</taxon>
        <taxon>Thermomonas</taxon>
    </lineage>
</organism>
<evidence type="ECO:0000259" key="2">
    <source>
        <dbReference type="Pfam" id="PF08241"/>
    </source>
</evidence>
<dbReference type="OrthoDB" id="932345at2"/>
<dbReference type="KEGG" id="thes:FHQ07_06185"/>
<dbReference type="AlphaFoldDB" id="A0A5B7ZQN4"/>
<evidence type="ECO:0000313" key="4">
    <source>
        <dbReference type="Proteomes" id="UP000308149"/>
    </source>
</evidence>
<keyword evidence="3" id="KW-0808">Transferase</keyword>
<dbReference type="GO" id="GO:0008757">
    <property type="term" value="F:S-adenosylmethionine-dependent methyltransferase activity"/>
    <property type="evidence" value="ECO:0007669"/>
    <property type="project" value="InterPro"/>
</dbReference>
<accession>A0A5B7ZQN4</accession>
<proteinExistence type="predicted"/>
<dbReference type="GO" id="GO:0032259">
    <property type="term" value="P:methylation"/>
    <property type="evidence" value="ECO:0007669"/>
    <property type="project" value="UniProtKB-KW"/>
</dbReference>
<dbReference type="InterPro" id="IPR029063">
    <property type="entry name" value="SAM-dependent_MTases_sf"/>
</dbReference>
<evidence type="ECO:0000256" key="1">
    <source>
        <dbReference type="SAM" id="MobiDB-lite"/>
    </source>
</evidence>
<dbReference type="EMBL" id="CP040871">
    <property type="protein sequence ID" value="QDA56935.1"/>
    <property type="molecule type" value="Genomic_DNA"/>
</dbReference>
<dbReference type="InterPro" id="IPR013216">
    <property type="entry name" value="Methyltransf_11"/>
</dbReference>
<dbReference type="Pfam" id="PF08241">
    <property type="entry name" value="Methyltransf_11"/>
    <property type="match status" value="1"/>
</dbReference>
<feature type="domain" description="Methyltransferase type 11" evidence="2">
    <location>
        <begin position="208"/>
        <end position="293"/>
    </location>
</feature>
<name>A0A5B7ZQN4_9GAMM</name>